<proteinExistence type="predicted"/>
<reference evidence="2" key="1">
    <citation type="submission" date="2021-06" db="EMBL/GenBank/DDBJ databases">
        <authorList>
            <person name="Hodson N. C."/>
            <person name="Mongue J. A."/>
            <person name="Jaron S. K."/>
        </authorList>
    </citation>
    <scope>NUCLEOTIDE SEQUENCE</scope>
</reference>
<feature type="chain" id="PRO_5035150170" evidence="1">
    <location>
        <begin position="25"/>
        <end position="147"/>
    </location>
</feature>
<dbReference type="Proteomes" id="UP000708208">
    <property type="component" value="Unassembled WGS sequence"/>
</dbReference>
<protein>
    <submittedName>
        <fullName evidence="2">Uncharacterized protein</fullName>
    </submittedName>
</protein>
<sequence length="147" mass="16950">MARKWTMAAIAVTILCLAIQPGYAFRILRQSESVSLGSQNKDYYGASEEESIHPGTTTELPEEIKQDIAKIVEIVEKEEKQIGRVVTKEEMQEIEKQLQEAPWYQKFSHWLRGAYRSTKNAVEGIFSSQQGTREARGYQDFYDFYSN</sequence>
<gene>
    <name evidence="2" type="ORF">AFUS01_LOCUS2243</name>
</gene>
<accession>A0A8J2J3I7</accession>
<keyword evidence="1" id="KW-0732">Signal</keyword>
<organism evidence="2 3">
    <name type="scientific">Allacma fusca</name>
    <dbReference type="NCBI Taxonomy" id="39272"/>
    <lineage>
        <taxon>Eukaryota</taxon>
        <taxon>Metazoa</taxon>
        <taxon>Ecdysozoa</taxon>
        <taxon>Arthropoda</taxon>
        <taxon>Hexapoda</taxon>
        <taxon>Collembola</taxon>
        <taxon>Symphypleona</taxon>
        <taxon>Sminthuridae</taxon>
        <taxon>Allacma</taxon>
    </lineage>
</organism>
<dbReference type="AlphaFoldDB" id="A0A8J2J3I7"/>
<feature type="signal peptide" evidence="1">
    <location>
        <begin position="1"/>
        <end position="24"/>
    </location>
</feature>
<name>A0A8J2J3I7_9HEXA</name>
<evidence type="ECO:0000256" key="1">
    <source>
        <dbReference type="SAM" id="SignalP"/>
    </source>
</evidence>
<comment type="caution">
    <text evidence="2">The sequence shown here is derived from an EMBL/GenBank/DDBJ whole genome shotgun (WGS) entry which is preliminary data.</text>
</comment>
<evidence type="ECO:0000313" key="2">
    <source>
        <dbReference type="EMBL" id="CAG7673184.1"/>
    </source>
</evidence>
<evidence type="ECO:0000313" key="3">
    <source>
        <dbReference type="Proteomes" id="UP000708208"/>
    </source>
</evidence>
<dbReference type="EMBL" id="CAJVCH010012792">
    <property type="protein sequence ID" value="CAG7673184.1"/>
    <property type="molecule type" value="Genomic_DNA"/>
</dbReference>
<keyword evidence="3" id="KW-1185">Reference proteome</keyword>